<reference evidence="1 2" key="1">
    <citation type="submission" date="2019-07" db="EMBL/GenBank/DDBJ databases">
        <title>De Novo Assembly of kiwifruit Actinidia rufa.</title>
        <authorList>
            <person name="Sugita-Konishi S."/>
            <person name="Sato K."/>
            <person name="Mori E."/>
            <person name="Abe Y."/>
            <person name="Kisaki G."/>
            <person name="Hamano K."/>
            <person name="Suezawa K."/>
            <person name="Otani M."/>
            <person name="Fukuda T."/>
            <person name="Manabe T."/>
            <person name="Gomi K."/>
            <person name="Tabuchi M."/>
            <person name="Akimitsu K."/>
            <person name="Kataoka I."/>
        </authorList>
    </citation>
    <scope>NUCLEOTIDE SEQUENCE [LARGE SCALE GENOMIC DNA]</scope>
    <source>
        <strain evidence="2">cv. Fuchu</strain>
    </source>
</reference>
<protein>
    <submittedName>
        <fullName evidence="1">Uncharacterized protein</fullName>
    </submittedName>
</protein>
<dbReference type="EMBL" id="BJWL01000024">
    <property type="protein sequence ID" value="GFZ14773.1"/>
    <property type="molecule type" value="Genomic_DNA"/>
</dbReference>
<accession>A0A7J0GVE8</accession>
<organism evidence="1 2">
    <name type="scientific">Actinidia rufa</name>
    <dbReference type="NCBI Taxonomy" id="165716"/>
    <lineage>
        <taxon>Eukaryota</taxon>
        <taxon>Viridiplantae</taxon>
        <taxon>Streptophyta</taxon>
        <taxon>Embryophyta</taxon>
        <taxon>Tracheophyta</taxon>
        <taxon>Spermatophyta</taxon>
        <taxon>Magnoliopsida</taxon>
        <taxon>eudicotyledons</taxon>
        <taxon>Gunneridae</taxon>
        <taxon>Pentapetalae</taxon>
        <taxon>asterids</taxon>
        <taxon>Ericales</taxon>
        <taxon>Actinidiaceae</taxon>
        <taxon>Actinidia</taxon>
    </lineage>
</organism>
<sequence length="94" mass="10763">MRHTTTDTKEKRQILIANNLKMPQYCWRIVIRGKRKDPLSRAVSGLDLRHELNAKRGKEEGDLWVKLVVKATAAVRSIPTSRSEAWIPGSIQIE</sequence>
<dbReference type="AlphaFoldDB" id="A0A7J0GVE8"/>
<gene>
    <name evidence="1" type="ORF">Acr_24g0009630</name>
</gene>
<keyword evidence="2" id="KW-1185">Reference proteome</keyword>
<evidence type="ECO:0000313" key="1">
    <source>
        <dbReference type="EMBL" id="GFZ14773.1"/>
    </source>
</evidence>
<name>A0A7J0GVE8_9ERIC</name>
<proteinExistence type="predicted"/>
<evidence type="ECO:0000313" key="2">
    <source>
        <dbReference type="Proteomes" id="UP000585474"/>
    </source>
</evidence>
<comment type="caution">
    <text evidence="1">The sequence shown here is derived from an EMBL/GenBank/DDBJ whole genome shotgun (WGS) entry which is preliminary data.</text>
</comment>
<dbReference type="Proteomes" id="UP000585474">
    <property type="component" value="Unassembled WGS sequence"/>
</dbReference>